<organism evidence="1 2">
    <name type="scientific">Pluteus cervinus</name>
    <dbReference type="NCBI Taxonomy" id="181527"/>
    <lineage>
        <taxon>Eukaryota</taxon>
        <taxon>Fungi</taxon>
        <taxon>Dikarya</taxon>
        <taxon>Basidiomycota</taxon>
        <taxon>Agaricomycotina</taxon>
        <taxon>Agaricomycetes</taxon>
        <taxon>Agaricomycetidae</taxon>
        <taxon>Agaricales</taxon>
        <taxon>Pluteineae</taxon>
        <taxon>Pluteaceae</taxon>
        <taxon>Pluteus</taxon>
    </lineage>
</organism>
<reference evidence="1 2" key="1">
    <citation type="journal article" date="2019" name="Nat. Ecol. Evol.">
        <title>Megaphylogeny resolves global patterns of mushroom evolution.</title>
        <authorList>
            <person name="Varga T."/>
            <person name="Krizsan K."/>
            <person name="Foldi C."/>
            <person name="Dima B."/>
            <person name="Sanchez-Garcia M."/>
            <person name="Sanchez-Ramirez S."/>
            <person name="Szollosi G.J."/>
            <person name="Szarkandi J.G."/>
            <person name="Papp V."/>
            <person name="Albert L."/>
            <person name="Andreopoulos W."/>
            <person name="Angelini C."/>
            <person name="Antonin V."/>
            <person name="Barry K.W."/>
            <person name="Bougher N.L."/>
            <person name="Buchanan P."/>
            <person name="Buyck B."/>
            <person name="Bense V."/>
            <person name="Catcheside P."/>
            <person name="Chovatia M."/>
            <person name="Cooper J."/>
            <person name="Damon W."/>
            <person name="Desjardin D."/>
            <person name="Finy P."/>
            <person name="Geml J."/>
            <person name="Haridas S."/>
            <person name="Hughes K."/>
            <person name="Justo A."/>
            <person name="Karasinski D."/>
            <person name="Kautmanova I."/>
            <person name="Kiss B."/>
            <person name="Kocsube S."/>
            <person name="Kotiranta H."/>
            <person name="LaButti K.M."/>
            <person name="Lechner B.E."/>
            <person name="Liimatainen K."/>
            <person name="Lipzen A."/>
            <person name="Lukacs Z."/>
            <person name="Mihaltcheva S."/>
            <person name="Morgado L.N."/>
            <person name="Niskanen T."/>
            <person name="Noordeloos M.E."/>
            <person name="Ohm R.A."/>
            <person name="Ortiz-Santana B."/>
            <person name="Ovrebo C."/>
            <person name="Racz N."/>
            <person name="Riley R."/>
            <person name="Savchenko A."/>
            <person name="Shiryaev A."/>
            <person name="Soop K."/>
            <person name="Spirin V."/>
            <person name="Szebenyi C."/>
            <person name="Tomsovsky M."/>
            <person name="Tulloss R.E."/>
            <person name="Uehling J."/>
            <person name="Grigoriev I.V."/>
            <person name="Vagvolgyi C."/>
            <person name="Papp T."/>
            <person name="Martin F.M."/>
            <person name="Miettinen O."/>
            <person name="Hibbett D.S."/>
            <person name="Nagy L.G."/>
        </authorList>
    </citation>
    <scope>NUCLEOTIDE SEQUENCE [LARGE SCALE GENOMIC DNA]</scope>
    <source>
        <strain evidence="1 2">NL-1719</strain>
    </source>
</reference>
<proteinExistence type="predicted"/>
<dbReference type="Proteomes" id="UP000308600">
    <property type="component" value="Unassembled WGS sequence"/>
</dbReference>
<keyword evidence="2" id="KW-1185">Reference proteome</keyword>
<sequence length="367" mass="41971">MASTTLDFRLPDTLSRWPWSRHLSSWYREVKEESNAWIDGYQPFDEKGLYGFVNCDYALLASLTFSPCNRDIVRLGSDMLNLWFLFSEYVGRTDVAEAQKLRGILLDALRDPTQPRPTGERCIGAMSRDFFGRATRVANGNKRCIARFLREADAYTAVIMDHHAFTSNIENHIRPPILKNMDEYFRVKKPLCGVELAFCLVEFGLDLPEEVLTHPTIKTLANNAIEISMIVSDINSYGHARARGGVSEQYNIVTIIMREYRLDLQRTVDWLDIHIKKLTSTHLTNMAHIPSWNPRGVVSDSEDVDKRVAVYLNVLGQWVRGNDDWNFETERCFGEGSMDVKQSRQVKFQSQPAFMSARGMQSIGING</sequence>
<evidence type="ECO:0000313" key="2">
    <source>
        <dbReference type="Proteomes" id="UP000308600"/>
    </source>
</evidence>
<dbReference type="EMBL" id="ML208416">
    <property type="protein sequence ID" value="TFK66088.1"/>
    <property type="molecule type" value="Genomic_DNA"/>
</dbReference>
<gene>
    <name evidence="1" type="ORF">BDN72DRAFT_162857</name>
</gene>
<protein>
    <submittedName>
        <fullName evidence="1">Terpenoid synthase</fullName>
    </submittedName>
</protein>
<accession>A0ACD3AK85</accession>
<evidence type="ECO:0000313" key="1">
    <source>
        <dbReference type="EMBL" id="TFK66088.1"/>
    </source>
</evidence>
<name>A0ACD3AK85_9AGAR</name>